<feature type="signal peptide" evidence="3">
    <location>
        <begin position="1"/>
        <end position="21"/>
    </location>
</feature>
<comment type="similarity">
    <text evidence="1 3">Belongs to the heparin-binding growth factors family.</text>
</comment>
<reference evidence="5" key="3">
    <citation type="submission" date="2025-09" db="UniProtKB">
        <authorList>
            <consortium name="Ensembl"/>
        </authorList>
    </citation>
    <scope>IDENTIFICATION</scope>
</reference>
<dbReference type="GeneTree" id="ENSGT00940000161721"/>
<organism evidence="5 6">
    <name type="scientific">Ailuropoda melanoleuca</name>
    <name type="common">Giant panda</name>
    <dbReference type="NCBI Taxonomy" id="9646"/>
    <lineage>
        <taxon>Eukaryota</taxon>
        <taxon>Metazoa</taxon>
        <taxon>Chordata</taxon>
        <taxon>Craniata</taxon>
        <taxon>Vertebrata</taxon>
        <taxon>Euteleostomi</taxon>
        <taxon>Mammalia</taxon>
        <taxon>Eutheria</taxon>
        <taxon>Laurasiatheria</taxon>
        <taxon>Carnivora</taxon>
        <taxon>Caniformia</taxon>
        <taxon>Ursidae</taxon>
        <taxon>Ailuropoda</taxon>
    </lineage>
</organism>
<sequence>MRGRLWLGLAWLLLARPPGAAGTPGSPRRPRSYPHLEGDVRWRRLFSSTHFFLRVDPSGRVQGTRWRHGADSIIEIRSIRVGVVALKAVHTGFYVAMNRRGHLYGSVSAACGLSGGRVSVWWGAGRPVTCLTHPTPRSGSTLPTAGSRSASRRTATTPTPRSAGVTVVGPCSWRWMGRGPRGVVAGHSGTTCPPTSCLSWSPEVPTSAGCLSCMARGRGPARPRPWPSSSGHSSSPQAFMECLLCAGLGALQDPHRRGLTPREFLSRRGGGH</sequence>
<feature type="compositionally biased region" description="Low complexity" evidence="4">
    <location>
        <begin position="143"/>
        <end position="164"/>
    </location>
</feature>
<dbReference type="InterPro" id="IPR002209">
    <property type="entry name" value="Fibroblast_GF_fam"/>
</dbReference>
<name>A0A7N5JGM6_AILME</name>
<keyword evidence="6" id="KW-1185">Reference proteome</keyword>
<dbReference type="AlphaFoldDB" id="A0A7N5JGM6"/>
<protein>
    <recommendedName>
        <fullName evidence="3">Fibroblast growth factor</fullName>
        <shortName evidence="3">FGF</shortName>
    </recommendedName>
</protein>
<reference evidence="5 6" key="1">
    <citation type="journal article" date="2010" name="Nature">
        <title>The sequence and de novo assembly of the giant panda genome.</title>
        <authorList>
            <person name="Li R."/>
            <person name="Fan W."/>
            <person name="Tian G."/>
            <person name="Zhu H."/>
            <person name="He L."/>
            <person name="Cai J."/>
            <person name="Huang Q."/>
            <person name="Cai Q."/>
            <person name="Li B."/>
            <person name="Bai Y."/>
            <person name="Zhang Z."/>
            <person name="Zhang Y."/>
            <person name="Wang W."/>
            <person name="Li J."/>
            <person name="Wei F."/>
            <person name="Li H."/>
            <person name="Jian M."/>
            <person name="Li J."/>
            <person name="Zhang Z."/>
            <person name="Nielsen R."/>
            <person name="Li D."/>
            <person name="Gu W."/>
            <person name="Yang Z."/>
            <person name="Xuan Z."/>
            <person name="Ryder O.A."/>
            <person name="Leung F.C."/>
            <person name="Zhou Y."/>
            <person name="Cao J."/>
            <person name="Sun X."/>
            <person name="Fu Y."/>
            <person name="Fang X."/>
            <person name="Guo X."/>
            <person name="Wang B."/>
            <person name="Hou R."/>
            <person name="Shen F."/>
            <person name="Mu B."/>
            <person name="Ni P."/>
            <person name="Lin R."/>
            <person name="Qian W."/>
            <person name="Wang G."/>
            <person name="Yu C."/>
            <person name="Nie W."/>
            <person name="Wang J."/>
            <person name="Wu Z."/>
            <person name="Liang H."/>
            <person name="Min J."/>
            <person name="Wu Q."/>
            <person name="Cheng S."/>
            <person name="Ruan J."/>
            <person name="Wang M."/>
            <person name="Shi Z."/>
            <person name="Wen M."/>
            <person name="Liu B."/>
            <person name="Ren X."/>
            <person name="Zheng H."/>
            <person name="Dong D."/>
            <person name="Cook K."/>
            <person name="Shan G."/>
            <person name="Zhang H."/>
            <person name="Kosiol C."/>
            <person name="Xie X."/>
            <person name="Lu Z."/>
            <person name="Zheng H."/>
            <person name="Li Y."/>
            <person name="Steiner C.C."/>
            <person name="Lam T.T."/>
            <person name="Lin S."/>
            <person name="Zhang Q."/>
            <person name="Li G."/>
            <person name="Tian J."/>
            <person name="Gong T."/>
            <person name="Liu H."/>
            <person name="Zhang D."/>
            <person name="Fang L."/>
            <person name="Ye C."/>
            <person name="Zhang J."/>
            <person name="Hu W."/>
            <person name="Xu A."/>
            <person name="Ren Y."/>
            <person name="Zhang G."/>
            <person name="Bruford M.W."/>
            <person name="Li Q."/>
            <person name="Ma L."/>
            <person name="Guo Y."/>
            <person name="An N."/>
            <person name="Hu Y."/>
            <person name="Zheng Y."/>
            <person name="Shi Y."/>
            <person name="Li Z."/>
            <person name="Liu Q."/>
            <person name="Chen Y."/>
            <person name="Zhao J."/>
            <person name="Qu N."/>
            <person name="Zhao S."/>
            <person name="Tian F."/>
            <person name="Wang X."/>
            <person name="Wang H."/>
            <person name="Xu L."/>
            <person name="Liu X."/>
            <person name="Vinar T."/>
            <person name="Wang Y."/>
            <person name="Lam T.W."/>
            <person name="Yiu S.M."/>
            <person name="Liu S."/>
            <person name="Zhang H."/>
            <person name="Li D."/>
            <person name="Huang Y."/>
            <person name="Wang X."/>
            <person name="Yang G."/>
            <person name="Jiang Z."/>
            <person name="Wang J."/>
            <person name="Qin N."/>
            <person name="Li L."/>
            <person name="Li J."/>
            <person name="Bolund L."/>
            <person name="Kristiansen K."/>
            <person name="Wong G.K."/>
            <person name="Olson M."/>
            <person name="Zhang X."/>
            <person name="Li S."/>
            <person name="Yang H."/>
            <person name="Wang J."/>
            <person name="Wang J."/>
        </authorList>
    </citation>
    <scope>NUCLEOTIDE SEQUENCE [LARGE SCALE GENOMIC DNA]</scope>
</reference>
<dbReference type="Ensembl" id="ENSAMET00000049691.1">
    <property type="protein sequence ID" value="ENSAMEP00000025099.1"/>
    <property type="gene ID" value="ENSAMEG00000002789.2"/>
</dbReference>
<dbReference type="InterPro" id="IPR008996">
    <property type="entry name" value="IL1/FGF"/>
</dbReference>
<evidence type="ECO:0000313" key="5">
    <source>
        <dbReference type="Ensembl" id="ENSAMEP00000025099.1"/>
    </source>
</evidence>
<feature type="region of interest" description="Disordered" evidence="4">
    <location>
        <begin position="133"/>
        <end position="165"/>
    </location>
</feature>
<proteinExistence type="inferred from homology"/>
<evidence type="ECO:0000313" key="6">
    <source>
        <dbReference type="Proteomes" id="UP000008912"/>
    </source>
</evidence>
<evidence type="ECO:0000256" key="1">
    <source>
        <dbReference type="ARBA" id="ARBA00007936"/>
    </source>
</evidence>
<evidence type="ECO:0000256" key="3">
    <source>
        <dbReference type="RuleBase" id="RU049442"/>
    </source>
</evidence>
<dbReference type="InParanoid" id="A0A7N5JGM6"/>
<dbReference type="PANTHER" id="PTHR11486">
    <property type="entry name" value="FIBROBLAST GROWTH FACTOR"/>
    <property type="match status" value="1"/>
</dbReference>
<dbReference type="Pfam" id="PF00167">
    <property type="entry name" value="FGF"/>
    <property type="match status" value="1"/>
</dbReference>
<dbReference type="Proteomes" id="UP000008912">
    <property type="component" value="Unassembled WGS sequence"/>
</dbReference>
<dbReference type="SMART" id="SM00442">
    <property type="entry name" value="FGF"/>
    <property type="match status" value="1"/>
</dbReference>
<keyword evidence="3" id="KW-0732">Signal</keyword>
<feature type="chain" id="PRO_5031597310" description="Fibroblast growth factor" evidence="3">
    <location>
        <begin position="22"/>
        <end position="272"/>
    </location>
</feature>
<accession>A0A7N5JGM6</accession>
<gene>
    <name evidence="5" type="primary">FGF22</name>
</gene>
<evidence type="ECO:0000256" key="2">
    <source>
        <dbReference type="ARBA" id="ARBA00023030"/>
    </source>
</evidence>
<dbReference type="Gene3D" id="2.80.10.50">
    <property type="match status" value="1"/>
</dbReference>
<dbReference type="SUPFAM" id="SSF50353">
    <property type="entry name" value="Cytokine"/>
    <property type="match status" value="1"/>
</dbReference>
<keyword evidence="2" id="KW-0339">Growth factor</keyword>
<reference evidence="5" key="2">
    <citation type="submission" date="2025-08" db="UniProtKB">
        <authorList>
            <consortium name="Ensembl"/>
        </authorList>
    </citation>
    <scope>IDENTIFICATION</scope>
</reference>
<dbReference type="GO" id="GO:0008083">
    <property type="term" value="F:growth factor activity"/>
    <property type="evidence" value="ECO:0007669"/>
    <property type="project" value="UniProtKB-KW"/>
</dbReference>
<dbReference type="PRINTS" id="PR00263">
    <property type="entry name" value="HBGFFGF"/>
</dbReference>
<evidence type="ECO:0000256" key="4">
    <source>
        <dbReference type="SAM" id="MobiDB-lite"/>
    </source>
</evidence>